<gene>
    <name evidence="1" type="ORF">FLAT13_01811</name>
</gene>
<keyword evidence="2" id="KW-1185">Reference proteome</keyword>
<reference evidence="1 2" key="1">
    <citation type="submission" date="2020-06" db="EMBL/GenBank/DDBJ databases">
        <authorList>
            <person name="Criscuolo A."/>
        </authorList>
    </citation>
    <scope>NUCLEOTIDE SEQUENCE [LARGE SCALE GENOMIC DNA]</scope>
    <source>
        <strain evidence="2">CIP 111411</strain>
    </source>
</reference>
<comment type="caution">
    <text evidence="1">The sequence shown here is derived from an EMBL/GenBank/DDBJ whole genome shotgun (WGS) entry which is preliminary data.</text>
</comment>
<dbReference type="EMBL" id="CAIJDP010000063">
    <property type="protein sequence ID" value="CAD0003694.1"/>
    <property type="molecule type" value="Genomic_DNA"/>
</dbReference>
<organism evidence="1 2">
    <name type="scientific">Flavobacterium salmonis</name>
    <dbReference type="NCBI Taxonomy" id="2654844"/>
    <lineage>
        <taxon>Bacteria</taxon>
        <taxon>Pseudomonadati</taxon>
        <taxon>Bacteroidota</taxon>
        <taxon>Flavobacteriia</taxon>
        <taxon>Flavobacteriales</taxon>
        <taxon>Flavobacteriaceae</taxon>
        <taxon>Flavobacterium</taxon>
    </lineage>
</organism>
<dbReference type="Proteomes" id="UP000530060">
    <property type="component" value="Unassembled WGS sequence"/>
</dbReference>
<protein>
    <submittedName>
        <fullName evidence="1">Uncharacterized protein</fullName>
    </submittedName>
</protein>
<evidence type="ECO:0000313" key="2">
    <source>
        <dbReference type="Proteomes" id="UP000530060"/>
    </source>
</evidence>
<proteinExistence type="predicted"/>
<sequence>MSMSLKSYSQKFEIVSSNFARNLMSKSEPKLIKNLERNNCPVYKLEGNQFLVYSSISKFSILFKDIKDLKEIETVKRFSIDLETEDIRESEQERILNMTKSANDYAKDLEKKFNINLDLKNLSNIDILDEKIKEFGVENLSEKEIFAISIYLDEFFRNNTETYWAIEKVFTLNTYWIPFLKSKNDNKEYSFYRTLFKSYIDNESGYLNLKLNYLLELAKYKNIPVLSQEHIDFIKSFQTTN</sequence>
<evidence type="ECO:0000313" key="1">
    <source>
        <dbReference type="EMBL" id="CAD0003694.1"/>
    </source>
</evidence>
<dbReference type="RefSeq" id="WP_180908675.1">
    <property type="nucleotide sequence ID" value="NZ_CAIJDP010000063.1"/>
</dbReference>
<accession>A0A6V6YWS0</accession>
<dbReference type="AlphaFoldDB" id="A0A6V6YWS0"/>
<name>A0A6V6YWS0_9FLAO</name>